<dbReference type="PANTHER" id="PTHR28256:SF1">
    <property type="entry name" value="RIBONUCLEASES P_MRP PROTEIN SUBUNIT POP7"/>
    <property type="match status" value="1"/>
</dbReference>
<dbReference type="KEGG" id="bnn:FOA43_003439"/>
<comment type="subcellular location">
    <subcellularLocation>
        <location evidence="1">Nucleus</location>
    </subcellularLocation>
</comment>
<evidence type="ECO:0000313" key="4">
    <source>
        <dbReference type="EMBL" id="QPG76053.1"/>
    </source>
</evidence>
<reference evidence="4" key="1">
    <citation type="submission" date="2020-10" db="EMBL/GenBank/DDBJ databases">
        <authorList>
            <person name="Roach M.J.R."/>
        </authorList>
    </citation>
    <scope>NUCLEOTIDE SEQUENCE</scope>
    <source>
        <strain evidence="4">CBS 1945</strain>
    </source>
</reference>
<keyword evidence="3" id="KW-0539">Nucleus</keyword>
<dbReference type="GO" id="GO:0000171">
    <property type="term" value="F:ribonuclease MRP activity"/>
    <property type="evidence" value="ECO:0007669"/>
    <property type="project" value="TreeGrafter"/>
</dbReference>
<dbReference type="GeneID" id="62196839"/>
<dbReference type="Pfam" id="PF12328">
    <property type="entry name" value="Rpp20"/>
    <property type="match status" value="1"/>
</dbReference>
<dbReference type="InterPro" id="IPR014612">
    <property type="entry name" value="Pop7/Rpp20"/>
</dbReference>
<dbReference type="InterPro" id="IPR020241">
    <property type="entry name" value="RNase_P/MRP_Pop7_fungi"/>
</dbReference>
<name>A0A875S555_EENNA</name>
<evidence type="ECO:0000256" key="1">
    <source>
        <dbReference type="ARBA" id="ARBA00004123"/>
    </source>
</evidence>
<accession>A0A875S555</accession>
<keyword evidence="5" id="KW-1185">Reference proteome</keyword>
<sequence length="138" mass="15892">MGVQSKLPRVKDKRLVKHAPPRVYHQNEGSHVVYVKSSTPFVSAIKRIERCLDGFRPVPNRRGKYVAKSGKHIKYIEVKGMGWAMSKVMNLGLHFKYEKQLKVEVYTKTIGVFDEFVGSDDETFQKRNVSSVELHIMI</sequence>
<dbReference type="Proteomes" id="UP000662931">
    <property type="component" value="Chromosome 4"/>
</dbReference>
<proteinExistence type="predicted"/>
<dbReference type="GO" id="GO:0003723">
    <property type="term" value="F:RNA binding"/>
    <property type="evidence" value="ECO:0007669"/>
    <property type="project" value="TreeGrafter"/>
</dbReference>
<dbReference type="Gene3D" id="3.30.110.20">
    <property type="entry name" value="Alba-like domain"/>
    <property type="match status" value="1"/>
</dbReference>
<dbReference type="RefSeq" id="XP_038779618.1">
    <property type="nucleotide sequence ID" value="XM_038923690.1"/>
</dbReference>
<organism evidence="4 5">
    <name type="scientific">Eeniella nana</name>
    <name type="common">Yeast</name>
    <name type="synonym">Brettanomyces nanus</name>
    <dbReference type="NCBI Taxonomy" id="13502"/>
    <lineage>
        <taxon>Eukaryota</taxon>
        <taxon>Fungi</taxon>
        <taxon>Dikarya</taxon>
        <taxon>Ascomycota</taxon>
        <taxon>Saccharomycotina</taxon>
        <taxon>Pichiomycetes</taxon>
        <taxon>Pichiales</taxon>
        <taxon>Pichiaceae</taxon>
        <taxon>Brettanomyces</taxon>
    </lineage>
</organism>
<dbReference type="InterPro" id="IPR036882">
    <property type="entry name" value="Alba-like_dom_sf"/>
</dbReference>
<dbReference type="GO" id="GO:0005655">
    <property type="term" value="C:nucleolar ribonuclease P complex"/>
    <property type="evidence" value="ECO:0007669"/>
    <property type="project" value="InterPro"/>
</dbReference>
<dbReference type="PANTHER" id="PTHR28256">
    <property type="entry name" value="RIBONUCLEASES P/MRP PROTEIN SUBUNIT POP7"/>
    <property type="match status" value="1"/>
</dbReference>
<dbReference type="GO" id="GO:0001682">
    <property type="term" value="P:tRNA 5'-leader removal"/>
    <property type="evidence" value="ECO:0007669"/>
    <property type="project" value="InterPro"/>
</dbReference>
<dbReference type="GO" id="GO:0000294">
    <property type="term" value="P:nuclear-transcribed mRNA catabolic process, RNase MRP-dependent"/>
    <property type="evidence" value="ECO:0007669"/>
    <property type="project" value="TreeGrafter"/>
</dbReference>
<dbReference type="GO" id="GO:0034965">
    <property type="term" value="P:intronic box C/D snoRNA processing"/>
    <property type="evidence" value="ECO:0007669"/>
    <property type="project" value="TreeGrafter"/>
</dbReference>
<dbReference type="GO" id="GO:0000172">
    <property type="term" value="C:ribonuclease MRP complex"/>
    <property type="evidence" value="ECO:0007669"/>
    <property type="project" value="InterPro"/>
</dbReference>
<dbReference type="OrthoDB" id="5416589at2759"/>
<evidence type="ECO:0000313" key="5">
    <source>
        <dbReference type="Proteomes" id="UP000662931"/>
    </source>
</evidence>
<protein>
    <submittedName>
        <fullName evidence="4">Uncharacterized protein</fullName>
    </submittedName>
</protein>
<dbReference type="GO" id="GO:0004526">
    <property type="term" value="F:ribonuclease P activity"/>
    <property type="evidence" value="ECO:0007669"/>
    <property type="project" value="TreeGrafter"/>
</dbReference>
<dbReference type="GO" id="GO:0006364">
    <property type="term" value="P:rRNA processing"/>
    <property type="evidence" value="ECO:0007669"/>
    <property type="project" value="TreeGrafter"/>
</dbReference>
<evidence type="ECO:0000256" key="2">
    <source>
        <dbReference type="ARBA" id="ARBA00022694"/>
    </source>
</evidence>
<dbReference type="EMBL" id="CP064815">
    <property type="protein sequence ID" value="QPG76053.1"/>
    <property type="molecule type" value="Genomic_DNA"/>
</dbReference>
<evidence type="ECO:0000256" key="3">
    <source>
        <dbReference type="ARBA" id="ARBA00023242"/>
    </source>
</evidence>
<gene>
    <name evidence="4" type="ORF">FOA43_003439</name>
</gene>
<dbReference type="AlphaFoldDB" id="A0A875S555"/>
<keyword evidence="2" id="KW-0819">tRNA processing</keyword>